<feature type="transmembrane region" description="Helical" evidence="7">
    <location>
        <begin position="379"/>
        <end position="405"/>
    </location>
</feature>
<dbReference type="EMBL" id="CP007514">
    <property type="protein sequence ID" value="AHY47314.1"/>
    <property type="molecule type" value="Genomic_DNA"/>
</dbReference>
<keyword evidence="3 7" id="KW-0812">Transmembrane</keyword>
<feature type="transmembrane region" description="Helical" evidence="7">
    <location>
        <begin position="213"/>
        <end position="234"/>
    </location>
</feature>
<dbReference type="AlphaFoldDB" id="A0A023X5G2"/>
<dbReference type="KEGG" id="rrd:RradSPS_2031"/>
<accession>A0A023X5G2</accession>
<evidence type="ECO:0000256" key="4">
    <source>
        <dbReference type="ARBA" id="ARBA00022989"/>
    </source>
</evidence>
<evidence type="ECO:0000256" key="7">
    <source>
        <dbReference type="SAM" id="Phobius"/>
    </source>
</evidence>
<feature type="domain" description="Cation/H+ exchanger transmembrane" evidence="8">
    <location>
        <begin position="27"/>
        <end position="414"/>
    </location>
</feature>
<dbReference type="HOGENOM" id="CLU_005126_7_0_11"/>
<dbReference type="Pfam" id="PF00999">
    <property type="entry name" value="Na_H_Exchanger"/>
    <property type="match status" value="1"/>
</dbReference>
<dbReference type="GO" id="GO:1902600">
    <property type="term" value="P:proton transmembrane transport"/>
    <property type="evidence" value="ECO:0007669"/>
    <property type="project" value="InterPro"/>
</dbReference>
<dbReference type="STRING" id="42256.RradSPS_2031"/>
<name>A0A023X5G2_RUBRA</name>
<dbReference type="OrthoDB" id="9793589at2"/>
<reference evidence="9 11" key="1">
    <citation type="submission" date="2014-03" db="EMBL/GenBank/DDBJ databases">
        <title>Complete genome sequence of the Radio-Resistant Rubrobacter radiotolerans RSPS-4.</title>
        <authorList>
            <person name="Egas C.C."/>
            <person name="Barroso C.C."/>
            <person name="Froufe H.J.C."/>
            <person name="Pacheco J.J."/>
            <person name="Albuquerque L.L."/>
            <person name="da Costa M.M.S."/>
        </authorList>
    </citation>
    <scope>NUCLEOTIDE SEQUENCE [LARGE SCALE GENOMIC DNA]</scope>
    <source>
        <strain evidence="9 11">RSPS-4</strain>
    </source>
</reference>
<keyword evidence="11" id="KW-1185">Reference proteome</keyword>
<dbReference type="Proteomes" id="UP001281130">
    <property type="component" value="Unassembled WGS sequence"/>
</dbReference>
<protein>
    <submittedName>
        <fullName evidence="10">Cation:proton antiporter</fullName>
    </submittedName>
    <submittedName>
        <fullName evidence="9">Kef-type K+ transport systems membrane component</fullName>
    </submittedName>
</protein>
<feature type="transmembrane region" description="Helical" evidence="7">
    <location>
        <begin position="41"/>
        <end position="63"/>
    </location>
</feature>
<feature type="transmembrane region" description="Helical" evidence="7">
    <location>
        <begin position="246"/>
        <end position="276"/>
    </location>
</feature>
<evidence type="ECO:0000313" key="11">
    <source>
        <dbReference type="Proteomes" id="UP000025229"/>
    </source>
</evidence>
<evidence type="ECO:0000313" key="10">
    <source>
        <dbReference type="EMBL" id="MDX5894718.1"/>
    </source>
</evidence>
<feature type="transmembrane region" description="Helical" evidence="7">
    <location>
        <begin position="75"/>
        <end position="94"/>
    </location>
</feature>
<keyword evidence="5" id="KW-0406">Ion transport</keyword>
<keyword evidence="6 7" id="KW-0472">Membrane</keyword>
<feature type="transmembrane region" description="Helical" evidence="7">
    <location>
        <begin position="296"/>
        <end position="314"/>
    </location>
</feature>
<gene>
    <name evidence="9" type="ORF">RradSPS_2031</name>
    <name evidence="10" type="ORF">SIL72_11870</name>
</gene>
<proteinExistence type="predicted"/>
<dbReference type="PANTHER" id="PTHR32468">
    <property type="entry name" value="CATION/H + ANTIPORTER"/>
    <property type="match status" value="1"/>
</dbReference>
<dbReference type="InterPro" id="IPR038770">
    <property type="entry name" value="Na+/solute_symporter_sf"/>
</dbReference>
<evidence type="ECO:0000256" key="5">
    <source>
        <dbReference type="ARBA" id="ARBA00023065"/>
    </source>
</evidence>
<evidence type="ECO:0000256" key="3">
    <source>
        <dbReference type="ARBA" id="ARBA00022692"/>
    </source>
</evidence>
<feature type="transmembrane region" description="Helical" evidence="7">
    <location>
        <begin position="12"/>
        <end position="29"/>
    </location>
</feature>
<feature type="transmembrane region" description="Helical" evidence="7">
    <location>
        <begin position="180"/>
        <end position="201"/>
    </location>
</feature>
<sequence>MATGGLFEQVWIFGFVAQLAVLLVAARLLGKVFLRLGQPRVVGELAAGILLGPSVLGVVLPSLQLLAFPGGETRVGQALGVFSWVAIVLLLAVTGMRMDTRALKRARRSVATISLVDLSISLTIGAAVGFLLSSSATLNGAHPDRYAFVAFLGVMLAISAVPVLASVLRDLDLLSSNLGTTMLSSAVATDAVGWVLLAAASGLAAGSAGGGPYLSFGGTVLFVLLAYVFGRPAVESLTALVPRTRVALATAVCLAIPSGLAAVTQLVGTHAVLGAFVGGLLVGRSPHVGERVKRRLEGAVVGFVAPIFFASSGLKVDIAELAKPSLAAVGLLVLVAAIASKLIGGTLGARLAGIPPWQALAVGCGLNARGSMEVAAATLALSLGVISGQLFSVVVVMAMVTSMMAPPLLRWTLRRSERAGEPGARVVLKDGRRTV</sequence>
<keyword evidence="4 7" id="KW-1133">Transmembrane helix</keyword>
<dbReference type="PANTHER" id="PTHR32468:SF0">
    <property type="entry name" value="K(+)_H(+) ANTIPORTER 1"/>
    <property type="match status" value="1"/>
</dbReference>
<keyword evidence="2" id="KW-0813">Transport</keyword>
<dbReference type="eggNOG" id="COG0475">
    <property type="taxonomic scope" value="Bacteria"/>
</dbReference>
<evidence type="ECO:0000256" key="6">
    <source>
        <dbReference type="ARBA" id="ARBA00023136"/>
    </source>
</evidence>
<evidence type="ECO:0000256" key="2">
    <source>
        <dbReference type="ARBA" id="ARBA00022448"/>
    </source>
</evidence>
<dbReference type="Gene3D" id="1.20.1530.20">
    <property type="match status" value="1"/>
</dbReference>
<reference evidence="10" key="2">
    <citation type="submission" date="2023-11" db="EMBL/GenBank/DDBJ databases">
        <title>MicrobeMod: A computational toolkit for identifying prokaryotic methylation and restriction-modification with nanopore sequencing.</title>
        <authorList>
            <person name="Crits-Christoph A."/>
            <person name="Kang S.C."/>
            <person name="Lee H."/>
            <person name="Ostrov N."/>
        </authorList>
    </citation>
    <scope>NUCLEOTIDE SEQUENCE</scope>
    <source>
        <strain evidence="10">ATCC 51242</strain>
    </source>
</reference>
<dbReference type="GO" id="GO:0015297">
    <property type="term" value="F:antiporter activity"/>
    <property type="evidence" value="ECO:0007669"/>
    <property type="project" value="InterPro"/>
</dbReference>
<dbReference type="InterPro" id="IPR050794">
    <property type="entry name" value="CPA2_transporter"/>
</dbReference>
<organism evidence="9 11">
    <name type="scientific">Rubrobacter radiotolerans</name>
    <name type="common">Arthrobacter radiotolerans</name>
    <dbReference type="NCBI Taxonomy" id="42256"/>
    <lineage>
        <taxon>Bacteria</taxon>
        <taxon>Bacillati</taxon>
        <taxon>Actinomycetota</taxon>
        <taxon>Rubrobacteria</taxon>
        <taxon>Rubrobacterales</taxon>
        <taxon>Rubrobacteraceae</taxon>
        <taxon>Rubrobacter</taxon>
    </lineage>
</organism>
<dbReference type="GO" id="GO:0016020">
    <property type="term" value="C:membrane"/>
    <property type="evidence" value="ECO:0007669"/>
    <property type="project" value="UniProtKB-SubCell"/>
</dbReference>
<comment type="subcellular location">
    <subcellularLocation>
        <location evidence="1">Membrane</location>
        <topology evidence="1">Multi-pass membrane protein</topology>
    </subcellularLocation>
</comment>
<feature type="transmembrane region" description="Helical" evidence="7">
    <location>
        <begin position="115"/>
        <end position="134"/>
    </location>
</feature>
<dbReference type="Proteomes" id="UP000025229">
    <property type="component" value="Chromosome"/>
</dbReference>
<dbReference type="EMBL" id="JAWXXX010000001">
    <property type="protein sequence ID" value="MDX5894718.1"/>
    <property type="molecule type" value="Genomic_DNA"/>
</dbReference>
<feature type="transmembrane region" description="Helical" evidence="7">
    <location>
        <begin position="146"/>
        <end position="168"/>
    </location>
</feature>
<feature type="transmembrane region" description="Helical" evidence="7">
    <location>
        <begin position="326"/>
        <end position="347"/>
    </location>
</feature>
<dbReference type="InterPro" id="IPR006153">
    <property type="entry name" value="Cation/H_exchanger_TM"/>
</dbReference>
<dbReference type="RefSeq" id="WP_051589677.1">
    <property type="nucleotide sequence ID" value="NZ_CP007514.1"/>
</dbReference>
<evidence type="ECO:0000256" key="1">
    <source>
        <dbReference type="ARBA" id="ARBA00004141"/>
    </source>
</evidence>
<evidence type="ECO:0000259" key="8">
    <source>
        <dbReference type="Pfam" id="PF00999"/>
    </source>
</evidence>
<evidence type="ECO:0000313" key="9">
    <source>
        <dbReference type="EMBL" id="AHY47314.1"/>
    </source>
</evidence>